<keyword evidence="7" id="KW-0067">ATP-binding</keyword>
<gene>
    <name evidence="9" type="ORF">Q4481_14680</name>
</gene>
<evidence type="ECO:0000256" key="1">
    <source>
        <dbReference type="ARBA" id="ARBA00000085"/>
    </source>
</evidence>
<keyword evidence="10" id="KW-1185">Reference proteome</keyword>
<evidence type="ECO:0000256" key="7">
    <source>
        <dbReference type="ARBA" id="ARBA00022840"/>
    </source>
</evidence>
<evidence type="ECO:0000256" key="6">
    <source>
        <dbReference type="ARBA" id="ARBA00022777"/>
    </source>
</evidence>
<dbReference type="GO" id="GO:0004673">
    <property type="term" value="F:protein histidine kinase activity"/>
    <property type="evidence" value="ECO:0007669"/>
    <property type="project" value="UniProtKB-EC"/>
</dbReference>
<keyword evidence="3" id="KW-0597">Phosphoprotein</keyword>
<reference evidence="9" key="1">
    <citation type="journal article" date="2015" name="Int. J. Syst. Evol. Microbiol.">
        <title>Rhizobium alvei sp. nov., isolated from a freshwater river.</title>
        <authorList>
            <person name="Sheu S.Y."/>
            <person name="Huang H.W."/>
            <person name="Young C.C."/>
            <person name="Chen W.M."/>
        </authorList>
    </citation>
    <scope>NUCLEOTIDE SEQUENCE</scope>
    <source>
        <strain evidence="9">TNR-22</strain>
    </source>
</reference>
<keyword evidence="4 9" id="KW-0808">Transferase</keyword>
<evidence type="ECO:0000259" key="8">
    <source>
        <dbReference type="SMART" id="SM00911"/>
    </source>
</evidence>
<keyword evidence="6 9" id="KW-0418">Kinase</keyword>
<organism evidence="9 10">
    <name type="scientific">Rhizobium alvei</name>
    <dbReference type="NCBI Taxonomy" id="1132659"/>
    <lineage>
        <taxon>Bacteria</taxon>
        <taxon>Pseudomonadati</taxon>
        <taxon>Pseudomonadota</taxon>
        <taxon>Alphaproteobacteria</taxon>
        <taxon>Hyphomicrobiales</taxon>
        <taxon>Rhizobiaceae</taxon>
        <taxon>Rhizobium/Agrobacterium group</taxon>
        <taxon>Rhizobium</taxon>
    </lineage>
</organism>
<feature type="domain" description="Signal transduction histidine kinase HWE region" evidence="8">
    <location>
        <begin position="138"/>
        <end position="220"/>
    </location>
</feature>
<evidence type="ECO:0000313" key="10">
    <source>
        <dbReference type="Proteomes" id="UP001174932"/>
    </source>
</evidence>
<name>A0ABT8YNA3_9HYPH</name>
<evidence type="ECO:0000256" key="2">
    <source>
        <dbReference type="ARBA" id="ARBA00012438"/>
    </source>
</evidence>
<evidence type="ECO:0000256" key="4">
    <source>
        <dbReference type="ARBA" id="ARBA00022679"/>
    </source>
</evidence>
<dbReference type="Pfam" id="PF07536">
    <property type="entry name" value="HWE_HK"/>
    <property type="match status" value="1"/>
</dbReference>
<keyword evidence="5" id="KW-0547">Nucleotide-binding</keyword>
<dbReference type="PANTHER" id="PTHR41523:SF7">
    <property type="entry name" value="HISTIDINE KINASE"/>
    <property type="match status" value="1"/>
</dbReference>
<proteinExistence type="predicted"/>
<evidence type="ECO:0000313" key="9">
    <source>
        <dbReference type="EMBL" id="MDO6965210.1"/>
    </source>
</evidence>
<dbReference type="PANTHER" id="PTHR41523">
    <property type="entry name" value="TWO-COMPONENT SYSTEM SENSOR PROTEIN"/>
    <property type="match status" value="1"/>
</dbReference>
<protein>
    <recommendedName>
        <fullName evidence="2">histidine kinase</fullName>
        <ecNumber evidence="2">2.7.13.3</ecNumber>
    </recommendedName>
</protein>
<dbReference type="Proteomes" id="UP001174932">
    <property type="component" value="Unassembled WGS sequence"/>
</dbReference>
<reference evidence="9" key="2">
    <citation type="submission" date="2023-07" db="EMBL/GenBank/DDBJ databases">
        <authorList>
            <person name="Shen H."/>
        </authorList>
    </citation>
    <scope>NUCLEOTIDE SEQUENCE</scope>
    <source>
        <strain evidence="9">TNR-22</strain>
    </source>
</reference>
<dbReference type="EMBL" id="JAUOZU010000009">
    <property type="protein sequence ID" value="MDO6965210.1"/>
    <property type="molecule type" value="Genomic_DNA"/>
</dbReference>
<accession>A0ABT8YNA3</accession>
<dbReference type="EC" id="2.7.13.3" evidence="2"/>
<comment type="caution">
    <text evidence="9">The sequence shown here is derived from an EMBL/GenBank/DDBJ whole genome shotgun (WGS) entry which is preliminary data.</text>
</comment>
<dbReference type="InterPro" id="IPR011102">
    <property type="entry name" value="Sig_transdc_His_kinase_HWE"/>
</dbReference>
<dbReference type="SMART" id="SM00911">
    <property type="entry name" value="HWE_HK"/>
    <property type="match status" value="1"/>
</dbReference>
<dbReference type="RefSeq" id="WP_304377141.1">
    <property type="nucleotide sequence ID" value="NZ_JAUOZU010000009.1"/>
</dbReference>
<comment type="catalytic activity">
    <reaction evidence="1">
        <text>ATP + protein L-histidine = ADP + protein N-phospho-L-histidine.</text>
        <dbReference type="EC" id="2.7.13.3"/>
    </reaction>
</comment>
<sequence length="323" mass="35487">MVNRFAWHRPGLDEVQLSAYLINALLDMGACLILQDDALDYLCVTNLPPVFRVPADAPPTDLGIFGQVIADRLASARKTLGEGLGPHSVEIDHESGQVFEVRLFCNRSSEGRAQYITIVRDRTAEHRANHAMNNLLLEINHRSKNMLAVIQSIANQTERHVTDIALFSRRLRGRIQSIARTQDLVTNSGWRGARLADVVAGELRSGRMQRFATAKLEGADIVLSAEAAMHVGLALHELVVLAEEAGGADGKPPKIHSRLEDGGRQVEFRWEDCGSGGVSLGREDFQLVRLLLQRIVPQALSGSGVLDETSDGRFVYQLSFPLA</sequence>
<evidence type="ECO:0000256" key="3">
    <source>
        <dbReference type="ARBA" id="ARBA00022553"/>
    </source>
</evidence>
<evidence type="ECO:0000256" key="5">
    <source>
        <dbReference type="ARBA" id="ARBA00022741"/>
    </source>
</evidence>